<feature type="transmembrane region" description="Helical" evidence="1">
    <location>
        <begin position="93"/>
        <end position="114"/>
    </location>
</feature>
<dbReference type="AlphaFoldDB" id="A0A3P3YJA6"/>
<keyword evidence="1" id="KW-1133">Transmembrane helix</keyword>
<geneLocation type="mitochondrion" evidence="2"/>
<feature type="transmembrane region" description="Helical" evidence="1">
    <location>
        <begin position="126"/>
        <end position="146"/>
    </location>
</feature>
<dbReference type="EMBL" id="OVEO01000014">
    <property type="protein sequence ID" value="SPR00283.1"/>
    <property type="molecule type" value="Genomic_DNA"/>
</dbReference>
<feature type="transmembrane region" description="Helical" evidence="1">
    <location>
        <begin position="53"/>
        <end position="73"/>
    </location>
</feature>
<evidence type="ECO:0000313" key="3">
    <source>
        <dbReference type="Proteomes" id="UP000290189"/>
    </source>
</evidence>
<sequence length="192" mass="21176">MAEAARADPRTPLLPTATPARDDGCLTPAESCFCIPCCCCPVSLTTAMKLFGWLYSLAGLGLGVQTVRLVIYLSQHPGEGRTLGLGTNFDTTLVLFAFLSVMWLCFGLTCLHAVYRNSTRSCQSALMFYAIYAIANCAKIVIMWPYPPEQQITTIVMAGLIDLAISSYYAYAIWSFYKELLAKQTRPFARQP</sequence>
<keyword evidence="1" id="KW-0812">Transmembrane</keyword>
<accession>A0A3P3YJA6</accession>
<evidence type="ECO:0000313" key="2">
    <source>
        <dbReference type="EMBL" id="SPR00283.1"/>
    </source>
</evidence>
<reference evidence="2 3" key="1">
    <citation type="submission" date="2018-03" db="EMBL/GenBank/DDBJ databases">
        <authorList>
            <person name="Fogelqvist J."/>
        </authorList>
    </citation>
    <scope>NUCLEOTIDE SEQUENCE [LARGE SCALE GENOMIC DNA]</scope>
</reference>
<evidence type="ECO:0000256" key="1">
    <source>
        <dbReference type="SAM" id="Phobius"/>
    </source>
</evidence>
<keyword evidence="1" id="KW-0472">Membrane</keyword>
<protein>
    <submittedName>
        <fullName evidence="2">Uncharacterized protein</fullName>
    </submittedName>
</protein>
<keyword evidence="2" id="KW-0496">Mitochondrion</keyword>
<organism evidence="2 3">
    <name type="scientific">Plasmodiophora brassicae</name>
    <name type="common">Clubroot disease agent</name>
    <dbReference type="NCBI Taxonomy" id="37360"/>
    <lineage>
        <taxon>Eukaryota</taxon>
        <taxon>Sar</taxon>
        <taxon>Rhizaria</taxon>
        <taxon>Endomyxa</taxon>
        <taxon>Phytomyxea</taxon>
        <taxon>Plasmodiophorida</taxon>
        <taxon>Plasmodiophoridae</taxon>
        <taxon>Plasmodiophora</taxon>
    </lineage>
</organism>
<dbReference type="Proteomes" id="UP000290189">
    <property type="component" value="Unassembled WGS sequence"/>
</dbReference>
<name>A0A3P3YJA6_PLABS</name>
<feature type="transmembrane region" description="Helical" evidence="1">
    <location>
        <begin position="152"/>
        <end position="177"/>
    </location>
</feature>
<gene>
    <name evidence="2" type="ORF">PLBR_LOCUS7498</name>
</gene>
<proteinExistence type="predicted"/>